<dbReference type="PROSITE" id="PS51186">
    <property type="entry name" value="GNAT"/>
    <property type="match status" value="1"/>
</dbReference>
<dbReference type="Pfam" id="PF00583">
    <property type="entry name" value="Acetyltransf_1"/>
    <property type="match status" value="1"/>
</dbReference>
<dbReference type="Gene3D" id="3.40.630.30">
    <property type="match status" value="1"/>
</dbReference>
<dbReference type="AlphaFoldDB" id="A0ABD6A3Z8"/>
<evidence type="ECO:0000313" key="4">
    <source>
        <dbReference type="EMBL" id="MFC7315346.1"/>
    </source>
</evidence>
<dbReference type="RefSeq" id="WP_276304749.1">
    <property type="nucleotide sequence ID" value="NZ_CP119992.1"/>
</dbReference>
<dbReference type="Proteomes" id="UP001596547">
    <property type="component" value="Unassembled WGS sequence"/>
</dbReference>
<comment type="caution">
    <text evidence="4">The sequence shown here is derived from an EMBL/GenBank/DDBJ whole genome shotgun (WGS) entry which is preliminary data.</text>
</comment>
<evidence type="ECO:0000256" key="2">
    <source>
        <dbReference type="ARBA" id="ARBA00023315"/>
    </source>
</evidence>
<dbReference type="CDD" id="cd04301">
    <property type="entry name" value="NAT_SF"/>
    <property type="match status" value="1"/>
</dbReference>
<dbReference type="InterPro" id="IPR000182">
    <property type="entry name" value="GNAT_dom"/>
</dbReference>
<sequence length="161" mass="17879">MEIEALRMEEVDAVADLWVALAEGQRRYGSYLAAAENRQTVREAIARSVVTGGLLVAREEDDIVGFVMFAPETGTYEQSVTKGVVENLFVRPERRGEGVGTALLRAAEEALHVDGCEVVTLDVMAANEDARRLYRRFGYRPHRITMAKDSETDMGPKENDS</sequence>
<evidence type="ECO:0000256" key="1">
    <source>
        <dbReference type="ARBA" id="ARBA00022679"/>
    </source>
</evidence>
<keyword evidence="2 4" id="KW-0012">Acyltransferase</keyword>
<dbReference type="PANTHER" id="PTHR43877:SF2">
    <property type="entry name" value="AMINOALKYLPHOSPHONATE N-ACETYLTRANSFERASE-RELATED"/>
    <property type="match status" value="1"/>
</dbReference>
<proteinExistence type="predicted"/>
<name>A0ABD6A3Z8_9EURY</name>
<evidence type="ECO:0000313" key="5">
    <source>
        <dbReference type="Proteomes" id="UP001596547"/>
    </source>
</evidence>
<evidence type="ECO:0000259" key="3">
    <source>
        <dbReference type="PROSITE" id="PS51186"/>
    </source>
</evidence>
<dbReference type="SUPFAM" id="SSF55729">
    <property type="entry name" value="Acyl-CoA N-acyltransferases (Nat)"/>
    <property type="match status" value="1"/>
</dbReference>
<feature type="domain" description="N-acetyltransferase" evidence="3">
    <location>
        <begin position="1"/>
        <end position="159"/>
    </location>
</feature>
<dbReference type="InterPro" id="IPR016181">
    <property type="entry name" value="Acyl_CoA_acyltransferase"/>
</dbReference>
<dbReference type="EC" id="2.3.-.-" evidence="4"/>
<keyword evidence="1 4" id="KW-0808">Transferase</keyword>
<reference evidence="4 5" key="1">
    <citation type="journal article" date="2019" name="Int. J. Syst. Evol. Microbiol.">
        <title>The Global Catalogue of Microorganisms (GCM) 10K type strain sequencing project: providing services to taxonomists for standard genome sequencing and annotation.</title>
        <authorList>
            <consortium name="The Broad Institute Genomics Platform"/>
            <consortium name="The Broad Institute Genome Sequencing Center for Infectious Disease"/>
            <person name="Wu L."/>
            <person name="Ma J."/>
        </authorList>
    </citation>
    <scope>NUCLEOTIDE SEQUENCE [LARGE SCALE GENOMIC DNA]</scope>
    <source>
        <strain evidence="4 5">PSR21</strain>
    </source>
</reference>
<dbReference type="InterPro" id="IPR050832">
    <property type="entry name" value="Bact_Acetyltransf"/>
</dbReference>
<keyword evidence="5" id="KW-1185">Reference proteome</keyword>
<dbReference type="GO" id="GO:0016746">
    <property type="term" value="F:acyltransferase activity"/>
    <property type="evidence" value="ECO:0007669"/>
    <property type="project" value="UniProtKB-KW"/>
</dbReference>
<accession>A0ABD6A3Z8</accession>
<dbReference type="GeneID" id="79314307"/>
<protein>
    <submittedName>
        <fullName evidence="4">GNAT family N-acetyltransferase</fullName>
        <ecNumber evidence="4">2.3.-.-</ecNumber>
    </submittedName>
</protein>
<dbReference type="PANTHER" id="PTHR43877">
    <property type="entry name" value="AMINOALKYLPHOSPHONATE N-ACETYLTRANSFERASE-RELATED-RELATED"/>
    <property type="match status" value="1"/>
</dbReference>
<organism evidence="4 5">
    <name type="scientific">Halomarina halobia</name>
    <dbReference type="NCBI Taxonomy" id="3033386"/>
    <lineage>
        <taxon>Archaea</taxon>
        <taxon>Methanobacteriati</taxon>
        <taxon>Methanobacteriota</taxon>
        <taxon>Stenosarchaea group</taxon>
        <taxon>Halobacteria</taxon>
        <taxon>Halobacteriales</taxon>
        <taxon>Natronomonadaceae</taxon>
        <taxon>Halomarina</taxon>
    </lineage>
</organism>
<gene>
    <name evidence="4" type="ORF">ACFQPE_00850</name>
</gene>
<dbReference type="EMBL" id="JBHTBF010000001">
    <property type="protein sequence ID" value="MFC7315346.1"/>
    <property type="molecule type" value="Genomic_DNA"/>
</dbReference>